<dbReference type="Proteomes" id="UP000267821">
    <property type="component" value="Unassembled WGS sequence"/>
</dbReference>
<evidence type="ECO:0000313" key="2">
    <source>
        <dbReference type="Proteomes" id="UP000267821"/>
    </source>
</evidence>
<dbReference type="AlphaFoldDB" id="A0A3N4MCD2"/>
<dbReference type="Pfam" id="PF20174">
    <property type="entry name" value="DUF6540"/>
    <property type="match status" value="1"/>
</dbReference>
<sequence length="180" mass="20094">MSPSKHSLNILLHSIEDRPGKYHWAFYIPDSRMTEVGDVYHCTNFNGLAPWAYIKVPATRVLFEKSTILAFEIGVIPDGFGPFTLNRRRFEKVVTGVPVGSAVLVGEPPEELTSRTWVQECVRRLVKEGMLLCGDVAALEEEAREAGHEARLKGFGEGRVGMYELAVSKVCKGNPRYDPD</sequence>
<dbReference type="OrthoDB" id="3016366at2759"/>
<organism evidence="1 2">
    <name type="scientific">Terfezia boudieri ATCC MYA-4762</name>
    <dbReference type="NCBI Taxonomy" id="1051890"/>
    <lineage>
        <taxon>Eukaryota</taxon>
        <taxon>Fungi</taxon>
        <taxon>Dikarya</taxon>
        <taxon>Ascomycota</taxon>
        <taxon>Pezizomycotina</taxon>
        <taxon>Pezizomycetes</taxon>
        <taxon>Pezizales</taxon>
        <taxon>Pezizaceae</taxon>
        <taxon>Terfezia</taxon>
    </lineage>
</organism>
<proteinExistence type="predicted"/>
<reference evidence="1 2" key="1">
    <citation type="journal article" date="2018" name="Nat. Ecol. Evol.">
        <title>Pezizomycetes genomes reveal the molecular basis of ectomycorrhizal truffle lifestyle.</title>
        <authorList>
            <person name="Murat C."/>
            <person name="Payen T."/>
            <person name="Noel B."/>
            <person name="Kuo A."/>
            <person name="Morin E."/>
            <person name="Chen J."/>
            <person name="Kohler A."/>
            <person name="Krizsan K."/>
            <person name="Balestrini R."/>
            <person name="Da Silva C."/>
            <person name="Montanini B."/>
            <person name="Hainaut M."/>
            <person name="Levati E."/>
            <person name="Barry K.W."/>
            <person name="Belfiori B."/>
            <person name="Cichocki N."/>
            <person name="Clum A."/>
            <person name="Dockter R.B."/>
            <person name="Fauchery L."/>
            <person name="Guy J."/>
            <person name="Iotti M."/>
            <person name="Le Tacon F."/>
            <person name="Lindquist E.A."/>
            <person name="Lipzen A."/>
            <person name="Malagnac F."/>
            <person name="Mello A."/>
            <person name="Molinier V."/>
            <person name="Miyauchi S."/>
            <person name="Poulain J."/>
            <person name="Riccioni C."/>
            <person name="Rubini A."/>
            <person name="Sitrit Y."/>
            <person name="Splivallo R."/>
            <person name="Traeger S."/>
            <person name="Wang M."/>
            <person name="Zifcakova L."/>
            <person name="Wipf D."/>
            <person name="Zambonelli A."/>
            <person name="Paolocci F."/>
            <person name="Nowrousian M."/>
            <person name="Ottonello S."/>
            <person name="Baldrian P."/>
            <person name="Spatafora J.W."/>
            <person name="Henrissat B."/>
            <person name="Nagy L.G."/>
            <person name="Aury J.M."/>
            <person name="Wincker P."/>
            <person name="Grigoriev I.V."/>
            <person name="Bonfante P."/>
            <person name="Martin F.M."/>
        </authorList>
    </citation>
    <scope>NUCLEOTIDE SEQUENCE [LARGE SCALE GENOMIC DNA]</scope>
    <source>
        <strain evidence="1 2">ATCC MYA-4762</strain>
    </source>
</reference>
<dbReference type="InterPro" id="IPR046670">
    <property type="entry name" value="DUF6540"/>
</dbReference>
<evidence type="ECO:0000313" key="1">
    <source>
        <dbReference type="EMBL" id="RPB27065.1"/>
    </source>
</evidence>
<name>A0A3N4MCD2_9PEZI</name>
<dbReference type="EMBL" id="ML121532">
    <property type="protein sequence ID" value="RPB27065.1"/>
    <property type="molecule type" value="Genomic_DNA"/>
</dbReference>
<accession>A0A3N4MCD2</accession>
<gene>
    <name evidence="1" type="ORF">L211DRAFT_604839</name>
</gene>
<dbReference type="InParanoid" id="A0A3N4MCD2"/>
<protein>
    <submittedName>
        <fullName evidence="1">Uncharacterized protein</fullName>
    </submittedName>
</protein>
<keyword evidence="2" id="KW-1185">Reference proteome</keyword>